<name>W1J910_9GAMM</name>
<evidence type="ECO:0000313" key="1">
    <source>
        <dbReference type="EMBL" id="CDL86488.1"/>
    </source>
</evidence>
<dbReference type="AntiFam" id="ANF00016">
    <property type="entry name" value="tRNA translation"/>
</dbReference>
<dbReference type="Proteomes" id="UP000019197">
    <property type="component" value="Unassembled WGS sequence"/>
</dbReference>
<protein>
    <submittedName>
        <fullName evidence="1">Uncharacterized protein</fullName>
    </submittedName>
</protein>
<accession>W1J910</accession>
<comment type="caution">
    <text evidence="1">The sequence shown here is derived from an EMBL/GenBank/DDBJ whole genome shotgun (WGS) entry which is preliminary data.</text>
</comment>
<sequence>MVPKAGLEPAHPKAVDFESTASTDFATSALKGSENESHYTCQKTIRNTYPFNFVQAPKKKANLPVFLQKSSNLSLIHSI</sequence>
<evidence type="ECO:0000313" key="2">
    <source>
        <dbReference type="Proteomes" id="UP000019197"/>
    </source>
</evidence>
<dbReference type="EMBL" id="CBXE010000354">
    <property type="protein sequence ID" value="CDL86488.1"/>
    <property type="molecule type" value="Genomic_DNA"/>
</dbReference>
<dbReference type="AlphaFoldDB" id="W1J910"/>
<reference evidence="1 2" key="1">
    <citation type="submission" date="2013-11" db="EMBL/GenBank/DDBJ databases">
        <title>Draft genome sequence and annotation of the entomopathogenic bacterium, Xenorhabdus cabanillasi strain JM26.</title>
        <authorList>
            <person name="Gualtieri M."/>
            <person name="Ogier J.C."/>
            <person name="Pages S."/>
            <person name="Givaudan A."/>
            <person name="Gaudriault S."/>
        </authorList>
    </citation>
    <scope>NUCLEOTIDE SEQUENCE [LARGE SCALE GENOMIC DNA]</scope>
    <source>
        <strain evidence="1 2">JM26</strain>
    </source>
</reference>
<organism evidence="1 2">
    <name type="scientific">Xenorhabdus cabanillasii JM26</name>
    <dbReference type="NCBI Taxonomy" id="1427517"/>
    <lineage>
        <taxon>Bacteria</taxon>
        <taxon>Pseudomonadati</taxon>
        <taxon>Pseudomonadota</taxon>
        <taxon>Gammaproteobacteria</taxon>
        <taxon>Enterobacterales</taxon>
        <taxon>Morganellaceae</taxon>
        <taxon>Xenorhabdus</taxon>
    </lineage>
</organism>
<gene>
    <name evidence="1" type="ORF">XCR1_4170020</name>
</gene>
<proteinExistence type="predicted"/>